<organism evidence="3 5">
    <name type="scientific">Adineta ricciae</name>
    <name type="common">Rotifer</name>
    <dbReference type="NCBI Taxonomy" id="249248"/>
    <lineage>
        <taxon>Eukaryota</taxon>
        <taxon>Metazoa</taxon>
        <taxon>Spiralia</taxon>
        <taxon>Gnathifera</taxon>
        <taxon>Rotifera</taxon>
        <taxon>Eurotatoria</taxon>
        <taxon>Bdelloidea</taxon>
        <taxon>Adinetida</taxon>
        <taxon>Adinetidae</taxon>
        <taxon>Adineta</taxon>
    </lineage>
</organism>
<dbReference type="Gene3D" id="3.40.50.1240">
    <property type="entry name" value="Phosphoglycerate mutase-like"/>
    <property type="match status" value="1"/>
</dbReference>
<feature type="region of interest" description="Disordered" evidence="1">
    <location>
        <begin position="105"/>
        <end position="124"/>
    </location>
</feature>
<dbReference type="InterPro" id="IPR013078">
    <property type="entry name" value="His_Pase_superF_clade-1"/>
</dbReference>
<dbReference type="Proteomes" id="UP000663828">
    <property type="component" value="Unassembled WGS sequence"/>
</dbReference>
<evidence type="ECO:0000313" key="4">
    <source>
        <dbReference type="Proteomes" id="UP000663828"/>
    </source>
</evidence>
<dbReference type="CDD" id="cd07067">
    <property type="entry name" value="HP_PGM_like"/>
    <property type="match status" value="1"/>
</dbReference>
<dbReference type="Pfam" id="PF00300">
    <property type="entry name" value="His_Phos_1"/>
    <property type="match status" value="1"/>
</dbReference>
<dbReference type="AlphaFoldDB" id="A0A814YD93"/>
<dbReference type="PANTHER" id="PTHR16469">
    <property type="entry name" value="UBIQUITIN-ASSOCIATED AND SH3 DOMAIN-CONTAINING BA-RELATED"/>
    <property type="match status" value="1"/>
</dbReference>
<dbReference type="EMBL" id="CAJNOR010001838">
    <property type="protein sequence ID" value="CAF1207613.1"/>
    <property type="molecule type" value="Genomic_DNA"/>
</dbReference>
<feature type="region of interest" description="Disordered" evidence="1">
    <location>
        <begin position="25"/>
        <end position="51"/>
    </location>
</feature>
<dbReference type="InterPro" id="IPR051710">
    <property type="entry name" value="Phosphatase_SH3-domain"/>
</dbReference>
<feature type="compositionally biased region" description="Basic and acidic residues" evidence="1">
    <location>
        <begin position="161"/>
        <end position="173"/>
    </location>
</feature>
<evidence type="ECO:0000256" key="1">
    <source>
        <dbReference type="SAM" id="MobiDB-lite"/>
    </source>
</evidence>
<accession>A0A814YD93</accession>
<name>A0A814YD93_ADIRI</name>
<dbReference type="EMBL" id="CAJNOJ010000165">
    <property type="protein sequence ID" value="CAF1228813.1"/>
    <property type="molecule type" value="Genomic_DNA"/>
</dbReference>
<feature type="region of interest" description="Disordered" evidence="1">
    <location>
        <begin position="156"/>
        <end position="205"/>
    </location>
</feature>
<dbReference type="SUPFAM" id="SSF53254">
    <property type="entry name" value="Phosphoglycerate mutase-like"/>
    <property type="match status" value="1"/>
</dbReference>
<evidence type="ECO:0000313" key="2">
    <source>
        <dbReference type="EMBL" id="CAF1207613.1"/>
    </source>
</evidence>
<dbReference type="Proteomes" id="UP000663852">
    <property type="component" value="Unassembled WGS sequence"/>
</dbReference>
<feature type="compositionally biased region" description="Basic residues" evidence="1">
    <location>
        <begin position="174"/>
        <end position="184"/>
    </location>
</feature>
<reference evidence="3" key="1">
    <citation type="submission" date="2021-02" db="EMBL/GenBank/DDBJ databases">
        <authorList>
            <person name="Nowell W R."/>
        </authorList>
    </citation>
    <scope>NUCLEOTIDE SEQUENCE</scope>
</reference>
<evidence type="ECO:0000313" key="3">
    <source>
        <dbReference type="EMBL" id="CAF1228813.1"/>
    </source>
</evidence>
<comment type="caution">
    <text evidence="3">The sequence shown here is derived from an EMBL/GenBank/DDBJ whole genome shotgun (WGS) entry which is preliminary data.</text>
</comment>
<dbReference type="InterPro" id="IPR029033">
    <property type="entry name" value="His_PPase_superfam"/>
</dbReference>
<dbReference type="OrthoDB" id="414418at2759"/>
<gene>
    <name evidence="3" type="ORF">EDS130_LOCUS26819</name>
    <name evidence="2" type="ORF">XAT740_LOCUS24014</name>
</gene>
<proteinExistence type="predicted"/>
<keyword evidence="4" id="KW-1185">Reference proteome</keyword>
<feature type="compositionally biased region" description="Basic and acidic residues" evidence="1">
    <location>
        <begin position="193"/>
        <end position="202"/>
    </location>
</feature>
<protein>
    <submittedName>
        <fullName evidence="3">Uncharacterized protein</fullName>
    </submittedName>
</protein>
<dbReference type="PANTHER" id="PTHR16469:SF27">
    <property type="entry name" value="UBIQUITIN-ASSOCIATED AND SH3 DOMAIN-CONTAINING BA-RELATED"/>
    <property type="match status" value="1"/>
</dbReference>
<sequence length="465" mass="52771">MKRNLVTEQLADLMHREWHLTNSDANNNDHLINSSHPQALSHRTSDHNNQQQSLPIITTTDYSDSVASAVLHVSQALFKPRRSSETGYDTEGGIDTVADSLDQHRRHHRSATNVYESSPRIPPRRPILLESSKQLSNGLSQRRASHENHLTVHQSASFVQNHDEKEENASRKDATHRRHIRSSRRVPQLSVTQDHEAHEEHSTTIPRHHQLLNGVSKRKPLRLVFVRHSERVNQVLGTYWFLKAFESGNYVAYDPLLPKALPQRHSHHAYEFDVPLTLHGLKLARHTGSAMLQANIVPDVCLSSSALRCIQTSERLLTGLNASARIPIRVEPGLFECPHQHQKVIDSFMTKSELIENGYNIKLEYRSLIPKIDTPESLGDYFDRCSTVMRGIINRYGHRGGTVLIVTHAPGLLALTSAIKGKRPNQETFYRAVGKYPPLAMYIAEYDGKQWKHSEEPFSISPLLS</sequence>
<evidence type="ECO:0000313" key="5">
    <source>
        <dbReference type="Proteomes" id="UP000663852"/>
    </source>
</evidence>